<evidence type="ECO:0000256" key="3">
    <source>
        <dbReference type="ARBA" id="ARBA00022679"/>
    </source>
</evidence>
<dbReference type="InterPro" id="IPR051052">
    <property type="entry name" value="Diverse_substrate_MTase"/>
</dbReference>
<dbReference type="SUPFAM" id="SSF53335">
    <property type="entry name" value="S-adenosyl-L-methionine-dependent methyltransferases"/>
    <property type="match status" value="1"/>
</dbReference>
<dbReference type="Pfam" id="PF08241">
    <property type="entry name" value="Methyltransf_11"/>
    <property type="match status" value="1"/>
</dbReference>
<keyword evidence="2 5" id="KW-0489">Methyltransferase</keyword>
<feature type="domain" description="Methyltransferase type 11" evidence="4">
    <location>
        <begin position="48"/>
        <end position="135"/>
    </location>
</feature>
<dbReference type="InterPro" id="IPR013216">
    <property type="entry name" value="Methyltransf_11"/>
</dbReference>
<sequence length="249" mass="26844">MATRDEMSRSFGSAAEAYEQGRPGYPVAAVEWMLQPLGATTHAPRVADIGAGTGKLTRALVDQAVQVVAVDPDAQMLARLHAVLPTVPTFVGSAEALPLPDASLDAAVFGQAWHWVEPGAASLEVGRVVRQGGVLGLVWNIRDEGVDWVRRMTAIMHGSNAEQMISDDDVRVAAPFGALERARWTWSRPMTRAGLLAMVRSRSYVITAEPVERARIESELAALFDEVGAVGEAAVELPYVTEAFRAIRE</sequence>
<accession>A0ABW2HGU4</accession>
<dbReference type="PANTHER" id="PTHR44942">
    <property type="entry name" value="METHYLTRANSF_11 DOMAIN-CONTAINING PROTEIN"/>
    <property type="match status" value="1"/>
</dbReference>
<evidence type="ECO:0000313" key="6">
    <source>
        <dbReference type="Proteomes" id="UP001596507"/>
    </source>
</evidence>
<organism evidence="5 6">
    <name type="scientific">Microbacterium fluvii</name>
    <dbReference type="NCBI Taxonomy" id="415215"/>
    <lineage>
        <taxon>Bacteria</taxon>
        <taxon>Bacillati</taxon>
        <taxon>Actinomycetota</taxon>
        <taxon>Actinomycetes</taxon>
        <taxon>Micrococcales</taxon>
        <taxon>Microbacteriaceae</taxon>
        <taxon>Microbacterium</taxon>
    </lineage>
</organism>
<proteinExistence type="inferred from homology"/>
<dbReference type="EC" id="2.1.1.-" evidence="5"/>
<dbReference type="EMBL" id="JBHTBE010000001">
    <property type="protein sequence ID" value="MFC7268675.1"/>
    <property type="molecule type" value="Genomic_DNA"/>
</dbReference>
<dbReference type="PANTHER" id="PTHR44942:SF4">
    <property type="entry name" value="METHYLTRANSFERASE TYPE 11 DOMAIN-CONTAINING PROTEIN"/>
    <property type="match status" value="1"/>
</dbReference>
<protein>
    <submittedName>
        <fullName evidence="5">Class I SAM-dependent methyltransferase</fullName>
        <ecNumber evidence="5">2.1.1.-</ecNumber>
    </submittedName>
</protein>
<evidence type="ECO:0000259" key="4">
    <source>
        <dbReference type="Pfam" id="PF08241"/>
    </source>
</evidence>
<dbReference type="GO" id="GO:0032259">
    <property type="term" value="P:methylation"/>
    <property type="evidence" value="ECO:0007669"/>
    <property type="project" value="UniProtKB-KW"/>
</dbReference>
<dbReference type="Gene3D" id="3.40.50.150">
    <property type="entry name" value="Vaccinia Virus protein VP39"/>
    <property type="match status" value="1"/>
</dbReference>
<comment type="similarity">
    <text evidence="1">Belongs to the methyltransferase superfamily.</text>
</comment>
<evidence type="ECO:0000256" key="1">
    <source>
        <dbReference type="ARBA" id="ARBA00008361"/>
    </source>
</evidence>
<dbReference type="CDD" id="cd02440">
    <property type="entry name" value="AdoMet_MTases"/>
    <property type="match status" value="1"/>
</dbReference>
<dbReference type="InterPro" id="IPR029063">
    <property type="entry name" value="SAM-dependent_MTases_sf"/>
</dbReference>
<keyword evidence="6" id="KW-1185">Reference proteome</keyword>
<comment type="caution">
    <text evidence="5">The sequence shown here is derived from an EMBL/GenBank/DDBJ whole genome shotgun (WGS) entry which is preliminary data.</text>
</comment>
<gene>
    <name evidence="5" type="ORF">ACFQRL_06870</name>
</gene>
<evidence type="ECO:0000256" key="2">
    <source>
        <dbReference type="ARBA" id="ARBA00022603"/>
    </source>
</evidence>
<name>A0ABW2HGU4_9MICO</name>
<dbReference type="GO" id="GO:0008168">
    <property type="term" value="F:methyltransferase activity"/>
    <property type="evidence" value="ECO:0007669"/>
    <property type="project" value="UniProtKB-KW"/>
</dbReference>
<dbReference type="Proteomes" id="UP001596507">
    <property type="component" value="Unassembled WGS sequence"/>
</dbReference>
<dbReference type="RefSeq" id="WP_262873559.1">
    <property type="nucleotide sequence ID" value="NZ_BAABKW010000002.1"/>
</dbReference>
<keyword evidence="3 5" id="KW-0808">Transferase</keyword>
<reference evidence="6" key="1">
    <citation type="journal article" date="2019" name="Int. J. Syst. Evol. Microbiol.">
        <title>The Global Catalogue of Microorganisms (GCM) 10K type strain sequencing project: providing services to taxonomists for standard genome sequencing and annotation.</title>
        <authorList>
            <consortium name="The Broad Institute Genomics Platform"/>
            <consortium name="The Broad Institute Genome Sequencing Center for Infectious Disease"/>
            <person name="Wu L."/>
            <person name="Ma J."/>
        </authorList>
    </citation>
    <scope>NUCLEOTIDE SEQUENCE [LARGE SCALE GENOMIC DNA]</scope>
    <source>
        <strain evidence="6">CGMCC 1.15772</strain>
    </source>
</reference>
<evidence type="ECO:0000313" key="5">
    <source>
        <dbReference type="EMBL" id="MFC7268675.1"/>
    </source>
</evidence>